<dbReference type="Gene3D" id="3.80.10.10">
    <property type="entry name" value="Ribonuclease Inhibitor"/>
    <property type="match status" value="1"/>
</dbReference>
<dbReference type="EMBL" id="KI392311">
    <property type="protein sequence ID" value="ERN17777.1"/>
    <property type="molecule type" value="Genomic_DNA"/>
</dbReference>
<dbReference type="AlphaFoldDB" id="U5D8M1"/>
<dbReference type="Pfam" id="PF00560">
    <property type="entry name" value="LRR_1"/>
    <property type="match status" value="2"/>
</dbReference>
<protein>
    <recommendedName>
        <fullName evidence="1">Disease resistance protein Roq1-like winged-helix domain-containing protein</fullName>
    </recommendedName>
</protein>
<dbReference type="HOGENOM" id="CLU_039239_0_0_1"/>
<dbReference type="PANTHER" id="PTHR11017:SF385">
    <property type="entry name" value="DISEASE RESISTANCE PROTEIN (TIR-NBS-LRR CLASS)-RELATED"/>
    <property type="match status" value="1"/>
</dbReference>
<feature type="domain" description="Disease resistance protein Roq1-like winged-helix" evidence="1">
    <location>
        <begin position="65"/>
        <end position="133"/>
    </location>
</feature>
<dbReference type="SUPFAM" id="SSF52540">
    <property type="entry name" value="P-loop containing nucleoside triphosphate hydrolases"/>
    <property type="match status" value="1"/>
</dbReference>
<name>U5D8M1_AMBTC</name>
<dbReference type="OMA" id="HQNERVE"/>
<dbReference type="Gene3D" id="1.10.8.430">
    <property type="entry name" value="Helical domain of apoptotic protease-activating factors"/>
    <property type="match status" value="1"/>
</dbReference>
<dbReference type="InterPro" id="IPR027417">
    <property type="entry name" value="P-loop_NTPase"/>
</dbReference>
<dbReference type="InterPro" id="IPR001611">
    <property type="entry name" value="Leu-rich_rpt"/>
</dbReference>
<proteinExistence type="predicted"/>
<dbReference type="InterPro" id="IPR042197">
    <property type="entry name" value="Apaf_helical"/>
</dbReference>
<evidence type="ECO:0000259" key="1">
    <source>
        <dbReference type="Pfam" id="PF23282"/>
    </source>
</evidence>
<keyword evidence="3" id="KW-1185">Reference proteome</keyword>
<gene>
    <name evidence="2" type="ORF">AMTR_s00047p00138210</name>
</gene>
<sequence length="401" mass="46050">MQEHAKFSKDMVSTAGGLPLALEVLGSHLWDKTTIDEWEDAVKKLKRIPEDDITLKLRISYDNLNEEEKHIFLDIACFFIGETKDYTIDIWKGCGFPASISIKKLLQRSLMKIDVKDRLQMHDQLRDMGRWIVELENLCDPGRHRRLWSEEHVINVFKYLKGIYKVRGLMLVGNEREVSWETEAFKPMTNLKLLSINRASLVGNFRYLSSELVWLQWPRCPLPYLPNDFSHEELAVLDLSYSEAVLHLSNNNIKQLFPKFKVLDLSYCHNLERISDCSLYPNLEKLNLVGCCKLVEIPDFIGLLKNLFNLNLGGFDNLKELPNSLGSLVNLKGLNVSGCKGLCSLEELNAKYCDLQGMIPDDFEKFSSLKKFNISHNNIQGLPSGMKGLSQLETLSIRYCE</sequence>
<evidence type="ECO:0000313" key="3">
    <source>
        <dbReference type="Proteomes" id="UP000017836"/>
    </source>
</evidence>
<dbReference type="InterPro" id="IPR044974">
    <property type="entry name" value="Disease_R_plants"/>
</dbReference>
<dbReference type="InterPro" id="IPR032675">
    <property type="entry name" value="LRR_dom_sf"/>
</dbReference>
<dbReference type="GO" id="GO:0043531">
    <property type="term" value="F:ADP binding"/>
    <property type="evidence" value="ECO:0007669"/>
    <property type="project" value="InterPro"/>
</dbReference>
<evidence type="ECO:0000313" key="2">
    <source>
        <dbReference type="EMBL" id="ERN17777.1"/>
    </source>
</evidence>
<dbReference type="GO" id="GO:0006952">
    <property type="term" value="P:defense response"/>
    <property type="evidence" value="ECO:0007669"/>
    <property type="project" value="InterPro"/>
</dbReference>
<organism evidence="2 3">
    <name type="scientific">Amborella trichopoda</name>
    <dbReference type="NCBI Taxonomy" id="13333"/>
    <lineage>
        <taxon>Eukaryota</taxon>
        <taxon>Viridiplantae</taxon>
        <taxon>Streptophyta</taxon>
        <taxon>Embryophyta</taxon>
        <taxon>Tracheophyta</taxon>
        <taxon>Spermatophyta</taxon>
        <taxon>Magnoliopsida</taxon>
        <taxon>Amborellales</taxon>
        <taxon>Amborellaceae</taxon>
        <taxon>Amborella</taxon>
    </lineage>
</organism>
<dbReference type="Gramene" id="ERN17777">
    <property type="protein sequence ID" value="ERN17777"/>
    <property type="gene ID" value="AMTR_s00047p00138210"/>
</dbReference>
<accession>U5D8M1</accession>
<dbReference type="PRINTS" id="PR00364">
    <property type="entry name" value="DISEASERSIST"/>
</dbReference>
<dbReference type="InterPro" id="IPR058192">
    <property type="entry name" value="WHD_ROQ1-like"/>
</dbReference>
<dbReference type="SUPFAM" id="SSF52058">
    <property type="entry name" value="L domain-like"/>
    <property type="match status" value="1"/>
</dbReference>
<dbReference type="InterPro" id="IPR036390">
    <property type="entry name" value="WH_DNA-bd_sf"/>
</dbReference>
<dbReference type="SUPFAM" id="SSF46785">
    <property type="entry name" value="Winged helix' DNA-binding domain"/>
    <property type="match status" value="1"/>
</dbReference>
<reference evidence="3" key="1">
    <citation type="journal article" date="2013" name="Science">
        <title>The Amborella genome and the evolution of flowering plants.</title>
        <authorList>
            <consortium name="Amborella Genome Project"/>
        </authorList>
    </citation>
    <scope>NUCLEOTIDE SEQUENCE [LARGE SCALE GENOMIC DNA]</scope>
</reference>
<dbReference type="PANTHER" id="PTHR11017">
    <property type="entry name" value="LEUCINE-RICH REPEAT-CONTAINING PROTEIN"/>
    <property type="match status" value="1"/>
</dbReference>
<dbReference type="Pfam" id="PF23282">
    <property type="entry name" value="WHD_ROQ1"/>
    <property type="match status" value="1"/>
</dbReference>
<dbReference type="Proteomes" id="UP000017836">
    <property type="component" value="Unassembled WGS sequence"/>
</dbReference>